<dbReference type="Proteomes" id="UP000239326">
    <property type="component" value="Chromosome"/>
</dbReference>
<protein>
    <submittedName>
        <fullName evidence="1">Cobalamin adenosyltransferase</fullName>
    </submittedName>
</protein>
<dbReference type="Gene3D" id="3.30.450.150">
    <property type="entry name" value="Haem-degrading domain"/>
    <property type="match status" value="1"/>
</dbReference>
<dbReference type="InterPro" id="IPR038084">
    <property type="entry name" value="PduO/GlcC-like_sf"/>
</dbReference>
<proteinExistence type="predicted"/>
<evidence type="ECO:0000313" key="1">
    <source>
        <dbReference type="EMBL" id="AVO42182.1"/>
    </source>
</evidence>
<sequence>MSTPEPIPTSVGPHSTVQHCITWRAAHAAAGAAAVHAAEIGASVNVALVDAAGVLAAFVRMPGAPLHSVDIAIDKAYTAASFGLATSQWHAVLAGHSTAVREGLVLRPRFVAFGGGLPIVEGGARIGAIGVSGGSEAQDEAIARAGLRALGLEALEPSTE</sequence>
<dbReference type="PANTHER" id="PTHR34309">
    <property type="entry name" value="SLR1406 PROTEIN"/>
    <property type="match status" value="1"/>
</dbReference>
<accession>A0A2S0N207</accession>
<dbReference type="RefSeq" id="WP_106447159.1">
    <property type="nucleotide sequence ID" value="NZ_CP027669.1"/>
</dbReference>
<dbReference type="AlphaFoldDB" id="A0A2S0N207"/>
<evidence type="ECO:0000313" key="2">
    <source>
        <dbReference type="Proteomes" id="UP000239326"/>
    </source>
</evidence>
<dbReference type="InterPro" id="IPR052517">
    <property type="entry name" value="GlcG_carb_metab_protein"/>
</dbReference>
<dbReference type="Pfam" id="PF03928">
    <property type="entry name" value="HbpS-like"/>
    <property type="match status" value="1"/>
</dbReference>
<dbReference type="EMBL" id="CP027669">
    <property type="protein sequence ID" value="AVO42182.1"/>
    <property type="molecule type" value="Genomic_DNA"/>
</dbReference>
<dbReference type="OrthoDB" id="1684899at2"/>
<dbReference type="KEGG" id="simp:C6571_13605"/>
<keyword evidence="1" id="KW-0808">Transferase</keyword>
<keyword evidence="2" id="KW-1185">Reference proteome</keyword>
<dbReference type="SUPFAM" id="SSF143744">
    <property type="entry name" value="GlcG-like"/>
    <property type="match status" value="1"/>
</dbReference>
<organism evidence="1 2">
    <name type="scientific">Simplicispira suum</name>
    <dbReference type="NCBI Taxonomy" id="2109915"/>
    <lineage>
        <taxon>Bacteria</taxon>
        <taxon>Pseudomonadati</taxon>
        <taxon>Pseudomonadota</taxon>
        <taxon>Betaproteobacteria</taxon>
        <taxon>Burkholderiales</taxon>
        <taxon>Comamonadaceae</taxon>
        <taxon>Simplicispira</taxon>
    </lineage>
</organism>
<dbReference type="InterPro" id="IPR005624">
    <property type="entry name" value="PduO/GlcC-like"/>
</dbReference>
<dbReference type="GO" id="GO:0016740">
    <property type="term" value="F:transferase activity"/>
    <property type="evidence" value="ECO:0007669"/>
    <property type="project" value="UniProtKB-KW"/>
</dbReference>
<name>A0A2S0N207_9BURK</name>
<gene>
    <name evidence="1" type="ORF">C6571_13605</name>
</gene>
<dbReference type="PANTHER" id="PTHR34309:SF1">
    <property type="entry name" value="PROTEIN GLCG"/>
    <property type="match status" value="1"/>
</dbReference>
<reference evidence="1 2" key="1">
    <citation type="submission" date="2018-03" db="EMBL/GenBank/DDBJ databases">
        <title>Genome sequencing of Simplicispira sp.</title>
        <authorList>
            <person name="Kim S.-J."/>
            <person name="Heo J."/>
            <person name="Kwon S.-W."/>
        </authorList>
    </citation>
    <scope>NUCLEOTIDE SEQUENCE [LARGE SCALE GENOMIC DNA]</scope>
    <source>
        <strain evidence="1 2">SC1-8</strain>
    </source>
</reference>